<dbReference type="PANTHER" id="PTHR43133:SF8">
    <property type="entry name" value="RNA POLYMERASE SIGMA FACTOR HI_1459-RELATED"/>
    <property type="match status" value="1"/>
</dbReference>
<evidence type="ECO:0000256" key="2">
    <source>
        <dbReference type="ARBA" id="ARBA00023015"/>
    </source>
</evidence>
<comment type="caution">
    <text evidence="7">The sequence shown here is derived from an EMBL/GenBank/DDBJ whole genome shotgun (WGS) entry which is preliminary data.</text>
</comment>
<evidence type="ECO:0000256" key="5">
    <source>
        <dbReference type="ARBA" id="ARBA00023163"/>
    </source>
</evidence>
<dbReference type="NCBIfam" id="TIGR02937">
    <property type="entry name" value="sigma70-ECF"/>
    <property type="match status" value="1"/>
</dbReference>
<evidence type="ECO:0000256" key="3">
    <source>
        <dbReference type="ARBA" id="ARBA00023082"/>
    </source>
</evidence>
<keyword evidence="8" id="KW-1185">Reference proteome</keyword>
<evidence type="ECO:0000259" key="6">
    <source>
        <dbReference type="Pfam" id="PF04542"/>
    </source>
</evidence>
<dbReference type="InterPro" id="IPR013325">
    <property type="entry name" value="RNA_pol_sigma_r2"/>
</dbReference>
<name>A0ABT8IZH2_9MICO</name>
<sequence length="176" mass="19204">MTASATRPTDLELLDRVRAGDRAALGDLWTRYQGWAHHVARRTTSRFDADDIVQEAFAKVLASLRNGKGPTEGFAHYLRTAIRTVAATWGAREGRATLVPLPEDSAVGSYRFELNDLGDLERPFRSLPERWQKVLVLTVLQQLPLTTVSQQLGVTVGGATALAARARAGLRLALAA</sequence>
<evidence type="ECO:0000313" key="7">
    <source>
        <dbReference type="EMBL" id="MDN4598223.1"/>
    </source>
</evidence>
<dbReference type="Proteomes" id="UP001174210">
    <property type="component" value="Unassembled WGS sequence"/>
</dbReference>
<dbReference type="Gene3D" id="1.10.10.10">
    <property type="entry name" value="Winged helix-like DNA-binding domain superfamily/Winged helix DNA-binding domain"/>
    <property type="match status" value="1"/>
</dbReference>
<evidence type="ECO:0000256" key="1">
    <source>
        <dbReference type="ARBA" id="ARBA00010641"/>
    </source>
</evidence>
<dbReference type="InterPro" id="IPR007627">
    <property type="entry name" value="RNA_pol_sigma70_r2"/>
</dbReference>
<proteinExistence type="inferred from homology"/>
<dbReference type="EMBL" id="JAROCB010000003">
    <property type="protein sequence ID" value="MDN4598223.1"/>
    <property type="molecule type" value="Genomic_DNA"/>
</dbReference>
<keyword evidence="5" id="KW-0804">Transcription</keyword>
<keyword evidence="3" id="KW-0731">Sigma factor</keyword>
<dbReference type="RefSeq" id="WP_301219562.1">
    <property type="nucleotide sequence ID" value="NZ_JAROCB010000003.1"/>
</dbReference>
<dbReference type="InterPro" id="IPR013324">
    <property type="entry name" value="RNA_pol_sigma_r3/r4-like"/>
</dbReference>
<keyword evidence="2" id="KW-0805">Transcription regulation</keyword>
<organism evidence="7 8">
    <name type="scientific">Leifsonia virtsii</name>
    <dbReference type="NCBI Taxonomy" id="3035915"/>
    <lineage>
        <taxon>Bacteria</taxon>
        <taxon>Bacillati</taxon>
        <taxon>Actinomycetota</taxon>
        <taxon>Actinomycetes</taxon>
        <taxon>Micrococcales</taxon>
        <taxon>Microbacteriaceae</taxon>
        <taxon>Leifsonia</taxon>
    </lineage>
</organism>
<comment type="similarity">
    <text evidence="1">Belongs to the sigma-70 factor family. ECF subfamily.</text>
</comment>
<dbReference type="PANTHER" id="PTHR43133">
    <property type="entry name" value="RNA POLYMERASE ECF-TYPE SIGMA FACTO"/>
    <property type="match status" value="1"/>
</dbReference>
<dbReference type="SUPFAM" id="SSF88946">
    <property type="entry name" value="Sigma2 domain of RNA polymerase sigma factors"/>
    <property type="match status" value="1"/>
</dbReference>
<dbReference type="SUPFAM" id="SSF88659">
    <property type="entry name" value="Sigma3 and sigma4 domains of RNA polymerase sigma factors"/>
    <property type="match status" value="1"/>
</dbReference>
<dbReference type="InterPro" id="IPR036388">
    <property type="entry name" value="WH-like_DNA-bd_sf"/>
</dbReference>
<dbReference type="Pfam" id="PF04542">
    <property type="entry name" value="Sigma70_r2"/>
    <property type="match status" value="1"/>
</dbReference>
<evidence type="ECO:0000256" key="4">
    <source>
        <dbReference type="ARBA" id="ARBA00023125"/>
    </source>
</evidence>
<evidence type="ECO:0000313" key="8">
    <source>
        <dbReference type="Proteomes" id="UP001174210"/>
    </source>
</evidence>
<accession>A0ABT8IZH2</accession>
<dbReference type="InterPro" id="IPR039425">
    <property type="entry name" value="RNA_pol_sigma-70-like"/>
</dbReference>
<protein>
    <submittedName>
        <fullName evidence="7">Sigma-70 family RNA polymerase sigma factor</fullName>
    </submittedName>
</protein>
<dbReference type="InterPro" id="IPR014284">
    <property type="entry name" value="RNA_pol_sigma-70_dom"/>
</dbReference>
<reference evidence="7" key="1">
    <citation type="submission" date="2023-03" db="EMBL/GenBank/DDBJ databases">
        <title>MT1 and MT2 Draft Genomes of Novel Species.</title>
        <authorList>
            <person name="Venkateswaran K."/>
        </authorList>
    </citation>
    <scope>NUCLEOTIDE SEQUENCE</scope>
    <source>
        <strain evidence="7">F6_8S_P_1A</strain>
    </source>
</reference>
<dbReference type="Gene3D" id="1.10.1740.10">
    <property type="match status" value="1"/>
</dbReference>
<gene>
    <name evidence="7" type="ORF">P5G59_13810</name>
</gene>
<feature type="domain" description="RNA polymerase sigma-70 region 2" evidence="6">
    <location>
        <begin position="28"/>
        <end position="86"/>
    </location>
</feature>
<keyword evidence="4" id="KW-0238">DNA-binding</keyword>